<comment type="subcellular location">
    <subcellularLocation>
        <location evidence="1">Secreted</location>
    </subcellularLocation>
</comment>
<evidence type="ECO:0000313" key="5">
    <source>
        <dbReference type="EMBL" id="SAL31474.1"/>
    </source>
</evidence>
<accession>A0A658QXN6</accession>
<comment type="caution">
    <text evidence="5">The sequence shown here is derived from an EMBL/GenBank/DDBJ whole genome shotgun (WGS) entry which is preliminary data.</text>
</comment>
<reference evidence="5 6" key="1">
    <citation type="submission" date="2016-01" db="EMBL/GenBank/DDBJ databases">
        <authorList>
            <person name="Peeters C."/>
        </authorList>
    </citation>
    <scope>NUCLEOTIDE SEQUENCE [LARGE SCALE GENOMIC DNA]</scope>
    <source>
        <strain evidence="5">LMG 29315</strain>
    </source>
</reference>
<feature type="domain" description="Filamentous haemagglutinin FhaB/tRNA nuclease CdiA-like TPS" evidence="4">
    <location>
        <begin position="11"/>
        <end position="123"/>
    </location>
</feature>
<dbReference type="SUPFAM" id="SSF53756">
    <property type="entry name" value="UDP-Glycosyltransferase/glycogen phosphorylase"/>
    <property type="match status" value="1"/>
</dbReference>
<dbReference type="InterPro" id="IPR011050">
    <property type="entry name" value="Pectin_lyase_fold/virulence"/>
</dbReference>
<name>A0A658QXN6_9BURK</name>
<keyword evidence="3" id="KW-0732">Signal</keyword>
<protein>
    <submittedName>
        <fullName evidence="5">Filamentous hemagglutinin outer membrane protein</fullName>
    </submittedName>
</protein>
<evidence type="ECO:0000256" key="3">
    <source>
        <dbReference type="ARBA" id="ARBA00022729"/>
    </source>
</evidence>
<dbReference type="EMBL" id="FCNV02000004">
    <property type="protein sequence ID" value="SAL31474.1"/>
    <property type="molecule type" value="Genomic_DNA"/>
</dbReference>
<dbReference type="InterPro" id="IPR008638">
    <property type="entry name" value="FhaB/CdiA-like_TPS"/>
</dbReference>
<dbReference type="Proteomes" id="UP000198263">
    <property type="component" value="Unassembled WGS sequence"/>
</dbReference>
<dbReference type="GO" id="GO:0005576">
    <property type="term" value="C:extracellular region"/>
    <property type="evidence" value="ECO:0007669"/>
    <property type="project" value="UniProtKB-SubCell"/>
</dbReference>
<dbReference type="InterPro" id="IPR050909">
    <property type="entry name" value="Bact_Autotransporter_VF"/>
</dbReference>
<keyword evidence="2" id="KW-0964">Secreted</keyword>
<evidence type="ECO:0000256" key="1">
    <source>
        <dbReference type="ARBA" id="ARBA00004613"/>
    </source>
</evidence>
<dbReference type="SMART" id="SM00912">
    <property type="entry name" value="Haemagg_act"/>
    <property type="match status" value="1"/>
</dbReference>
<dbReference type="Pfam" id="PF05860">
    <property type="entry name" value="TPS"/>
    <property type="match status" value="1"/>
</dbReference>
<organism evidence="5 6">
    <name type="scientific">Caballeronia concitans</name>
    <dbReference type="NCBI Taxonomy" id="1777133"/>
    <lineage>
        <taxon>Bacteria</taxon>
        <taxon>Pseudomonadati</taxon>
        <taxon>Pseudomonadota</taxon>
        <taxon>Betaproteobacteria</taxon>
        <taxon>Burkholderiales</taxon>
        <taxon>Burkholderiaceae</taxon>
        <taxon>Caballeronia</taxon>
    </lineage>
</organism>
<evidence type="ECO:0000256" key="2">
    <source>
        <dbReference type="ARBA" id="ARBA00022525"/>
    </source>
</evidence>
<dbReference type="NCBIfam" id="TIGR01901">
    <property type="entry name" value="adhes_NPXG"/>
    <property type="match status" value="1"/>
</dbReference>
<dbReference type="Gene3D" id="3.40.50.2000">
    <property type="entry name" value="Glycogen Phosphorylase B"/>
    <property type="match status" value="1"/>
</dbReference>
<evidence type="ECO:0000313" key="6">
    <source>
        <dbReference type="Proteomes" id="UP000198263"/>
    </source>
</evidence>
<dbReference type="PANTHER" id="PTHR12338">
    <property type="entry name" value="AUTOTRANSPORTER"/>
    <property type="match status" value="1"/>
</dbReference>
<gene>
    <name evidence="5" type="ORF">AWB72_02773</name>
</gene>
<dbReference type="Gene3D" id="2.160.20.10">
    <property type="entry name" value="Single-stranded right-handed beta-helix, Pectin lyase-like"/>
    <property type="match status" value="1"/>
</dbReference>
<keyword evidence="6" id="KW-1185">Reference proteome</keyword>
<dbReference type="SUPFAM" id="SSF51126">
    <property type="entry name" value="Pectin lyase-like"/>
    <property type="match status" value="1"/>
</dbReference>
<sequence>MLATQPGVSFAQALPTGGQVTAGQASISQNSNTMTINQGSQRTVIDWNSFNVGAGNTVQFNQPNAQSQALNRVSGGGASNIQGSLLANGQVLIQNANGVLFGKGSVVNVGSLLATTKAINPDAFMAGGTLQLNSTGTNASVVNDGSIQAQGYVTLVGDQVRNTGSINTAQGGQVVLAAGDSATVALPNGQGIQLTLTNATANALVENSGTIKADNGSVLLTARGTNTLLSTVVNLSGVVRAGTVVADAGNTGDVAVTGKIDASNNAAGGVGGTVVLSGDRVGVFGNASIDASGDAAGGKVIIGGDSLKKLNGTSAAGMLQDGVQFANYTQVDMGARISAGSAHGNGGFVETSGHSLDVQGAVSAAAPNGKAGEWLIDPTNVTISGNADSGYSGGVTSGFSGGSNDSATVNNATISNALNAGTDVTITTASSGAATGTITQTQGADIVKSGGAAATLTLAANGDITLAGNITSTSNKLNVNLTAAMGSTTGHVWQQSNSTIDLNGGNLTVNADATGKSDNGVALNNVLNVGGGSINGFASIGDGVVISGNFTKVGSGTLTVNGSSNSYVGVRFGENSNLTQTAGLMTVAGTSTEGYGVQFGTSSFQGLAHVSVFNNATLDVTGTSMNAGGVSVGSIGYPVSAVAVNVTDNATFNIQGTSTNGPGVGFWKTTNNVSGHGTLNITGTSVAGEGVAIDTRNGGYWPNFAAFDVTNSGTLKVGIVFKGNPTHENDSQRSLPSLGVLDDLVKLGGVEFFSLQKGAGADEAARYGQLYRNFHDIGPGLNTMAETASAIAALDIVLTVDTSVAHVAGAMGKPVWLMLPSYGDWRWHYTREDSPWYPTMRLFRRRFGCDWSEVVARLAGHMRQAVMEKAQRAVTA</sequence>
<proteinExistence type="predicted"/>
<dbReference type="InterPro" id="IPR012334">
    <property type="entry name" value="Pectin_lyas_fold"/>
</dbReference>
<dbReference type="AlphaFoldDB" id="A0A658QXN6"/>
<evidence type="ECO:0000259" key="4">
    <source>
        <dbReference type="SMART" id="SM00912"/>
    </source>
</evidence>
<dbReference type="PANTHER" id="PTHR12338:SF8">
    <property type="entry name" value="HEME_HEMOPEXIN-BINDING PROTEIN"/>
    <property type="match status" value="1"/>
</dbReference>